<name>A0A915J991_ROMCU</name>
<sequence>MTRRKYACRIDGQAKFHGAIRMHQQQLNFVGNSVRTFTGTTASVGAGTGAAAGGGGGGGGGGPAMPMPPGAAAKAGTGIIGNTEEN</sequence>
<accession>A0A915J991</accession>
<dbReference type="AlphaFoldDB" id="A0A915J991"/>
<evidence type="ECO:0000313" key="2">
    <source>
        <dbReference type="Proteomes" id="UP000887565"/>
    </source>
</evidence>
<feature type="compositionally biased region" description="Gly residues" evidence="1">
    <location>
        <begin position="51"/>
        <end position="63"/>
    </location>
</feature>
<proteinExistence type="predicted"/>
<evidence type="ECO:0000256" key="1">
    <source>
        <dbReference type="SAM" id="MobiDB-lite"/>
    </source>
</evidence>
<evidence type="ECO:0000313" key="3">
    <source>
        <dbReference type="WBParaSite" id="nRc.2.0.1.t23039-RA"/>
    </source>
</evidence>
<dbReference type="WBParaSite" id="nRc.2.0.1.t23039-RA">
    <property type="protein sequence ID" value="nRc.2.0.1.t23039-RA"/>
    <property type="gene ID" value="nRc.2.0.1.g23039"/>
</dbReference>
<reference evidence="3" key="1">
    <citation type="submission" date="2022-11" db="UniProtKB">
        <authorList>
            <consortium name="WormBaseParasite"/>
        </authorList>
    </citation>
    <scope>IDENTIFICATION</scope>
</reference>
<keyword evidence="2" id="KW-1185">Reference proteome</keyword>
<feature type="region of interest" description="Disordered" evidence="1">
    <location>
        <begin position="51"/>
        <end position="86"/>
    </location>
</feature>
<dbReference type="Proteomes" id="UP000887565">
    <property type="component" value="Unplaced"/>
</dbReference>
<organism evidence="2 3">
    <name type="scientific">Romanomermis culicivorax</name>
    <name type="common">Nematode worm</name>
    <dbReference type="NCBI Taxonomy" id="13658"/>
    <lineage>
        <taxon>Eukaryota</taxon>
        <taxon>Metazoa</taxon>
        <taxon>Ecdysozoa</taxon>
        <taxon>Nematoda</taxon>
        <taxon>Enoplea</taxon>
        <taxon>Dorylaimia</taxon>
        <taxon>Mermithida</taxon>
        <taxon>Mermithoidea</taxon>
        <taxon>Mermithidae</taxon>
        <taxon>Romanomermis</taxon>
    </lineage>
</organism>
<protein>
    <submittedName>
        <fullName evidence="3">Uncharacterized protein</fullName>
    </submittedName>
</protein>